<dbReference type="RefSeq" id="WP_265764251.1">
    <property type="nucleotide sequence ID" value="NZ_JAGGJA010000001.1"/>
</dbReference>
<gene>
    <name evidence="2" type="ORF">J6I44_01910</name>
</gene>
<feature type="transmembrane region" description="Helical" evidence="1">
    <location>
        <begin position="75"/>
        <end position="95"/>
    </location>
</feature>
<sequence>MVRNKELEKQIDAYIKGHLDDQEAQELWENLFENPEYIELLNTEIGVQSILQEDVGQPQQDDKNRHAVIHTLQNSWKWVVAVAAVVIVAVAINVLELNTEQSLNELALKDINLSENLASAPTLRSVQQQQSPSDSLLNLGFKAAISGDISGAVKFYDMIIMEHPEQPAAVQAHMNKGIIQFNDRSFEGAIASFKQVTRKAEPKAFILEKGYWYLGNAYINTDSLNQAHTAIEQVYSIEGIYYKPAIDLLKKLDEKLGNPEREYDF</sequence>
<keyword evidence="3" id="KW-1185">Reference proteome</keyword>
<accession>A0ABT3PI43</accession>
<dbReference type="SUPFAM" id="SSF48452">
    <property type="entry name" value="TPR-like"/>
    <property type="match status" value="1"/>
</dbReference>
<evidence type="ECO:0000256" key="1">
    <source>
        <dbReference type="SAM" id="Phobius"/>
    </source>
</evidence>
<proteinExistence type="predicted"/>
<comment type="caution">
    <text evidence="2">The sequence shown here is derived from an EMBL/GenBank/DDBJ whole genome shotgun (WGS) entry which is preliminary data.</text>
</comment>
<dbReference type="EMBL" id="JAGGJA010000001">
    <property type="protein sequence ID" value="MCW9705587.1"/>
    <property type="molecule type" value="Genomic_DNA"/>
</dbReference>
<name>A0ABT3PI43_9BACT</name>
<evidence type="ECO:0000313" key="3">
    <source>
        <dbReference type="Proteomes" id="UP001207918"/>
    </source>
</evidence>
<keyword evidence="1" id="KW-1133">Transmembrane helix</keyword>
<dbReference type="Gene3D" id="1.25.40.10">
    <property type="entry name" value="Tetratricopeptide repeat domain"/>
    <property type="match status" value="1"/>
</dbReference>
<dbReference type="InterPro" id="IPR011990">
    <property type="entry name" value="TPR-like_helical_dom_sf"/>
</dbReference>
<organism evidence="2 3">
    <name type="scientific">Fodinibius salsisoli</name>
    <dbReference type="NCBI Taxonomy" id="2820877"/>
    <lineage>
        <taxon>Bacteria</taxon>
        <taxon>Pseudomonadati</taxon>
        <taxon>Balneolota</taxon>
        <taxon>Balneolia</taxon>
        <taxon>Balneolales</taxon>
        <taxon>Balneolaceae</taxon>
        <taxon>Fodinibius</taxon>
    </lineage>
</organism>
<keyword evidence="1" id="KW-0812">Transmembrane</keyword>
<evidence type="ECO:0000313" key="2">
    <source>
        <dbReference type="EMBL" id="MCW9705587.1"/>
    </source>
</evidence>
<reference evidence="2 3" key="1">
    <citation type="submission" date="2021-03" db="EMBL/GenBank/DDBJ databases">
        <title>Aliifodinibius sp. nov., a new bacterium isolated from saline soil.</title>
        <authorList>
            <person name="Galisteo C."/>
            <person name="De La Haba R."/>
            <person name="Sanchez-Porro C."/>
            <person name="Ventosa A."/>
        </authorList>
    </citation>
    <scope>NUCLEOTIDE SEQUENCE [LARGE SCALE GENOMIC DNA]</scope>
    <source>
        <strain evidence="2 3">1BSP15-2V2</strain>
    </source>
</reference>
<keyword evidence="1" id="KW-0472">Membrane</keyword>
<dbReference type="Proteomes" id="UP001207918">
    <property type="component" value="Unassembled WGS sequence"/>
</dbReference>
<evidence type="ECO:0008006" key="4">
    <source>
        <dbReference type="Google" id="ProtNLM"/>
    </source>
</evidence>
<protein>
    <recommendedName>
        <fullName evidence="4">Tetratricopeptide repeat-containing protein</fullName>
    </recommendedName>
</protein>